<sequence length="85" mass="9113">MSEHVFLITIGLPLVTVLLIFGMKYVAAIQQAKARLTSDDAYRQLAAQAAAAQTETAAALAVINGNLAELKTRVAAIEKMLRDVE</sequence>
<reference evidence="2 3" key="1">
    <citation type="submission" date="2019-10" db="EMBL/GenBank/DDBJ databases">
        <title>Taxonomy of Antarctic Massilia spp.: description of Massilia rubra sp. nov., Massilia aquatica sp. nov., Massilia mucilaginosa sp. nov., Massilia frigida sp. nov. isolated from streams, lakes and regoliths.</title>
        <authorList>
            <person name="Holochova P."/>
            <person name="Sedlacek I."/>
            <person name="Kralova S."/>
            <person name="Maslanova I."/>
            <person name="Busse H.-J."/>
            <person name="Stankova E."/>
            <person name="Vrbovska V."/>
            <person name="Kovarovic V."/>
            <person name="Bartak M."/>
            <person name="Svec P."/>
            <person name="Pantucek R."/>
        </authorList>
    </citation>
    <scope>NUCLEOTIDE SEQUENCE [LARGE SCALE GENOMIC DNA]</scope>
    <source>
        <strain evidence="2 3">CCM 8695</strain>
    </source>
</reference>
<evidence type="ECO:0000313" key="2">
    <source>
        <dbReference type="EMBL" id="NHZ80844.1"/>
    </source>
</evidence>
<accession>A0ABX0N6J4</accession>
<feature type="transmembrane region" description="Helical" evidence="1">
    <location>
        <begin position="6"/>
        <end position="27"/>
    </location>
</feature>
<dbReference type="EMBL" id="WHJG01000016">
    <property type="protein sequence ID" value="NHZ80844.1"/>
    <property type="molecule type" value="Genomic_DNA"/>
</dbReference>
<dbReference type="RefSeq" id="WP_167088180.1">
    <property type="nucleotide sequence ID" value="NZ_WHJG01000016.1"/>
</dbReference>
<keyword evidence="1" id="KW-0472">Membrane</keyword>
<organism evidence="2 3">
    <name type="scientific">Massilia frigida</name>
    <dbReference type="NCBI Taxonomy" id="2609281"/>
    <lineage>
        <taxon>Bacteria</taxon>
        <taxon>Pseudomonadati</taxon>
        <taxon>Pseudomonadota</taxon>
        <taxon>Betaproteobacteria</taxon>
        <taxon>Burkholderiales</taxon>
        <taxon>Oxalobacteraceae</taxon>
        <taxon>Telluria group</taxon>
        <taxon>Massilia</taxon>
    </lineage>
</organism>
<proteinExistence type="predicted"/>
<keyword evidence="1" id="KW-1133">Transmembrane helix</keyword>
<dbReference type="Proteomes" id="UP000621455">
    <property type="component" value="Unassembled WGS sequence"/>
</dbReference>
<keyword evidence="1" id="KW-0812">Transmembrane</keyword>
<keyword evidence="3" id="KW-1185">Reference proteome</keyword>
<comment type="caution">
    <text evidence="2">The sequence shown here is derived from an EMBL/GenBank/DDBJ whole genome shotgun (WGS) entry which is preliminary data.</text>
</comment>
<gene>
    <name evidence="2" type="ORF">F2P44_16405</name>
</gene>
<protein>
    <submittedName>
        <fullName evidence="2">Uncharacterized protein</fullName>
    </submittedName>
</protein>
<evidence type="ECO:0000256" key="1">
    <source>
        <dbReference type="SAM" id="Phobius"/>
    </source>
</evidence>
<evidence type="ECO:0000313" key="3">
    <source>
        <dbReference type="Proteomes" id="UP000621455"/>
    </source>
</evidence>
<name>A0ABX0N6J4_9BURK</name>